<evidence type="ECO:0000256" key="1">
    <source>
        <dbReference type="SAM" id="Coils"/>
    </source>
</evidence>
<keyword evidence="1" id="KW-0175">Coiled coil</keyword>
<gene>
    <name evidence="3" type="ORF">HNR53_001565</name>
</gene>
<organism evidence="3 4">
    <name type="scientific">Bacillus benzoevorans</name>
    <dbReference type="NCBI Taxonomy" id="1456"/>
    <lineage>
        <taxon>Bacteria</taxon>
        <taxon>Bacillati</taxon>
        <taxon>Bacillota</taxon>
        <taxon>Bacilli</taxon>
        <taxon>Bacillales</taxon>
        <taxon>Bacillaceae</taxon>
        <taxon>Bacillus</taxon>
    </lineage>
</organism>
<accession>A0A7X0LUY7</accession>
<evidence type="ECO:0000313" key="3">
    <source>
        <dbReference type="EMBL" id="MBB6444955.1"/>
    </source>
</evidence>
<dbReference type="EMBL" id="JACHGK010000004">
    <property type="protein sequence ID" value="MBB6444955.1"/>
    <property type="molecule type" value="Genomic_DNA"/>
</dbReference>
<dbReference type="Proteomes" id="UP000531594">
    <property type="component" value="Unassembled WGS sequence"/>
</dbReference>
<protein>
    <submittedName>
        <fullName evidence="3">Uncharacterized protein</fullName>
    </submittedName>
</protein>
<keyword evidence="2" id="KW-0732">Signal</keyword>
<evidence type="ECO:0000256" key="2">
    <source>
        <dbReference type="SAM" id="SignalP"/>
    </source>
</evidence>
<comment type="caution">
    <text evidence="3">The sequence shown here is derived from an EMBL/GenBank/DDBJ whole genome shotgun (WGS) entry which is preliminary data.</text>
</comment>
<evidence type="ECO:0000313" key="4">
    <source>
        <dbReference type="Proteomes" id="UP000531594"/>
    </source>
</evidence>
<name>A0A7X0LUY7_9BACI</name>
<feature type="coiled-coil region" evidence="1">
    <location>
        <begin position="125"/>
        <end position="152"/>
    </location>
</feature>
<keyword evidence="4" id="KW-1185">Reference proteome</keyword>
<feature type="chain" id="PRO_5038604751" evidence="2">
    <location>
        <begin position="23"/>
        <end position="191"/>
    </location>
</feature>
<dbReference type="AlphaFoldDB" id="A0A7X0LUY7"/>
<sequence length="191" mass="20117">MKWKNLLLGGALVSAFSLGAMFAPIDELAASTNKDSTVKNTPAAVAGEGSSNVICPVTGAEMGSRAGRGMMGMGKYFSGTMSEVVAKELGLTVEELHAARSEGKSIAAIAEEKGIAVDTLISKMMEARKAELNQLVKDRKITEEQMNLMLENMDANMKTAIERESTGPMNGRGGGMGMGQDLRMHGMGGQL</sequence>
<reference evidence="3 4" key="1">
    <citation type="submission" date="2020-08" db="EMBL/GenBank/DDBJ databases">
        <title>Genomic Encyclopedia of Type Strains, Phase IV (KMG-IV): sequencing the most valuable type-strain genomes for metagenomic binning, comparative biology and taxonomic classification.</title>
        <authorList>
            <person name="Goeker M."/>
        </authorList>
    </citation>
    <scope>NUCLEOTIDE SEQUENCE [LARGE SCALE GENOMIC DNA]</scope>
    <source>
        <strain evidence="3 4">DSM 5391</strain>
    </source>
</reference>
<proteinExistence type="predicted"/>
<feature type="signal peptide" evidence="2">
    <location>
        <begin position="1"/>
        <end position="22"/>
    </location>
</feature>
<dbReference type="RefSeq" id="WP_184524540.1">
    <property type="nucleotide sequence ID" value="NZ_JACHGK010000004.1"/>
</dbReference>